<evidence type="ECO:0000259" key="9">
    <source>
        <dbReference type="Pfam" id="PF18962"/>
    </source>
</evidence>
<evidence type="ECO:0000256" key="4">
    <source>
        <dbReference type="ARBA" id="ARBA00022801"/>
    </source>
</evidence>
<gene>
    <name evidence="10" type="ORF">SAMN05421738_1117</name>
</gene>
<comment type="similarity">
    <text evidence="1 6 7">Belongs to the peptidase S8 family.</text>
</comment>
<evidence type="ECO:0000256" key="1">
    <source>
        <dbReference type="ARBA" id="ARBA00011073"/>
    </source>
</evidence>
<feature type="active site" description="Charge relay system" evidence="6">
    <location>
        <position position="393"/>
    </location>
</feature>
<dbReference type="PIRSF" id="PIRSF037903">
    <property type="entry name" value="Subtilisin_rel_GFO_2223"/>
    <property type="match status" value="1"/>
</dbReference>
<dbReference type="NCBIfam" id="TIGR04183">
    <property type="entry name" value="Por_Secre_tail"/>
    <property type="match status" value="1"/>
</dbReference>
<organism evidence="10 11">
    <name type="scientific">Algoriella xinjiangensis</name>
    <dbReference type="NCBI Taxonomy" id="684065"/>
    <lineage>
        <taxon>Bacteria</taxon>
        <taxon>Pseudomonadati</taxon>
        <taxon>Bacteroidota</taxon>
        <taxon>Flavobacteriia</taxon>
        <taxon>Flavobacteriales</taxon>
        <taxon>Weeksellaceae</taxon>
        <taxon>Algoriella</taxon>
    </lineage>
</organism>
<evidence type="ECO:0000313" key="10">
    <source>
        <dbReference type="EMBL" id="SFN36177.1"/>
    </source>
</evidence>
<evidence type="ECO:0000313" key="11">
    <source>
        <dbReference type="Proteomes" id="UP000199149"/>
    </source>
</evidence>
<reference evidence="11" key="1">
    <citation type="submission" date="2016-10" db="EMBL/GenBank/DDBJ databases">
        <authorList>
            <person name="Varghese N."/>
            <person name="Submissions S."/>
        </authorList>
    </citation>
    <scope>NUCLEOTIDE SEQUENCE [LARGE SCALE GENOMIC DNA]</scope>
    <source>
        <strain evidence="11">XJ109</strain>
    </source>
</reference>
<accession>A0A1I4YDS6</accession>
<dbReference type="Pfam" id="PF00082">
    <property type="entry name" value="Peptidase_S8"/>
    <property type="match status" value="1"/>
</dbReference>
<evidence type="ECO:0000256" key="3">
    <source>
        <dbReference type="ARBA" id="ARBA00022729"/>
    </source>
</evidence>
<dbReference type="GO" id="GO:0006508">
    <property type="term" value="P:proteolysis"/>
    <property type="evidence" value="ECO:0007669"/>
    <property type="project" value="UniProtKB-KW"/>
</dbReference>
<keyword evidence="5 6" id="KW-0720">Serine protease</keyword>
<feature type="domain" description="Secretion system C-terminal sorting" evidence="9">
    <location>
        <begin position="464"/>
        <end position="530"/>
    </location>
</feature>
<dbReference type="InterPro" id="IPR017317">
    <property type="entry name" value="Pept_S8_subtilisin_bacteroid-2"/>
</dbReference>
<dbReference type="GO" id="GO:0004252">
    <property type="term" value="F:serine-type endopeptidase activity"/>
    <property type="evidence" value="ECO:0007669"/>
    <property type="project" value="UniProtKB-UniRule"/>
</dbReference>
<dbReference type="OrthoDB" id="1407599at2"/>
<dbReference type="PRINTS" id="PR00723">
    <property type="entry name" value="SUBTILISIN"/>
</dbReference>
<dbReference type="InterPro" id="IPR015500">
    <property type="entry name" value="Peptidase_S8_subtilisin-rel"/>
</dbReference>
<protein>
    <submittedName>
        <fullName evidence="10">Por secretion system C-terminal sorting domain-containing protein</fullName>
    </submittedName>
</protein>
<dbReference type="InterPro" id="IPR050131">
    <property type="entry name" value="Peptidase_S8_subtilisin-like"/>
</dbReference>
<dbReference type="InterPro" id="IPR023827">
    <property type="entry name" value="Peptidase_S8_Asp-AS"/>
</dbReference>
<dbReference type="PANTHER" id="PTHR43806">
    <property type="entry name" value="PEPTIDASE S8"/>
    <property type="match status" value="1"/>
</dbReference>
<evidence type="ECO:0000256" key="6">
    <source>
        <dbReference type="PROSITE-ProRule" id="PRU01240"/>
    </source>
</evidence>
<dbReference type="InterPro" id="IPR036852">
    <property type="entry name" value="Peptidase_S8/S53_dom_sf"/>
</dbReference>
<dbReference type="AlphaFoldDB" id="A0A1I4YDS6"/>
<dbReference type="Proteomes" id="UP000199149">
    <property type="component" value="Unassembled WGS sequence"/>
</dbReference>
<dbReference type="PROSITE" id="PS51892">
    <property type="entry name" value="SUBTILASE"/>
    <property type="match status" value="1"/>
</dbReference>
<evidence type="ECO:0000259" key="8">
    <source>
        <dbReference type="Pfam" id="PF00082"/>
    </source>
</evidence>
<feature type="domain" description="Peptidase S8/S53" evidence="8">
    <location>
        <begin position="166"/>
        <end position="439"/>
    </location>
</feature>
<dbReference type="EMBL" id="FOUZ01000011">
    <property type="protein sequence ID" value="SFN36177.1"/>
    <property type="molecule type" value="Genomic_DNA"/>
</dbReference>
<dbReference type="SUPFAM" id="SSF52743">
    <property type="entry name" value="Subtilisin-like"/>
    <property type="match status" value="1"/>
</dbReference>
<dbReference type="STRING" id="684065.SAMN05421738_1117"/>
<name>A0A1I4YDS6_9FLAO</name>
<feature type="active site" description="Charge relay system" evidence="6">
    <location>
        <position position="175"/>
    </location>
</feature>
<evidence type="ECO:0000256" key="5">
    <source>
        <dbReference type="ARBA" id="ARBA00022825"/>
    </source>
</evidence>
<sequence>MKKIFILFALLFGSIISYAQDLYLVKLKTKENTANYFSNPLQMLSQRALDRRAKYNIQLDEKDIPISTTRIQQIKNLDLAYIGQTKWLNTIMVEITDPLIVTALTNLSFVESVKTMVRNSSGTPSHKKEPKWIDLNVNKTEFNYGYAAEFINQINLKSLHQAGFMGNGVFVGVIDAGFPNVNTISAFAKLRSENRIFDTYDFVENKKDVYGADNHGTMVLSTMAAEVDGDYVGSAPKATYSLYRSEDNNSETPKELIYWIQAAERADSVGVDVINTSLGYTEFDDSRYNYTYADMDGKTTLISQGAEVGASRGILLVNAAGNEGNNPWKMISAPADVKDVFTIGANTSSKNPASFTSFGPNSANVLKPNVSALGQNIVVYNPTGDLSYSNGTSFASPVTAGAMAVMLQKFPKVSLDILKDNVQKSAHLSVNPSYQLGYGIPDYEKANQELLAINEVFIQNQVKIYPNPFIEILNIQSKNEIKAIEIYNLVGQKLISSSNQKTISTSQLKSGIYLIKVLDNKANVFTEKVIKK</sequence>
<keyword evidence="4 6" id="KW-0378">Hydrolase</keyword>
<evidence type="ECO:0000256" key="7">
    <source>
        <dbReference type="RuleBase" id="RU003355"/>
    </source>
</evidence>
<dbReference type="PANTHER" id="PTHR43806:SF67">
    <property type="entry name" value="EGF-LIKE DOMAIN-CONTAINING PROTEIN"/>
    <property type="match status" value="1"/>
</dbReference>
<keyword evidence="3" id="KW-0732">Signal</keyword>
<dbReference type="PROSITE" id="PS00138">
    <property type="entry name" value="SUBTILASE_SER"/>
    <property type="match status" value="1"/>
</dbReference>
<dbReference type="PROSITE" id="PS00136">
    <property type="entry name" value="SUBTILASE_ASP"/>
    <property type="match status" value="1"/>
</dbReference>
<dbReference type="InterPro" id="IPR026444">
    <property type="entry name" value="Secre_tail"/>
</dbReference>
<proteinExistence type="inferred from homology"/>
<dbReference type="InterPro" id="IPR023828">
    <property type="entry name" value="Peptidase_S8_Ser-AS"/>
</dbReference>
<dbReference type="InterPro" id="IPR000209">
    <property type="entry name" value="Peptidase_S8/S53_dom"/>
</dbReference>
<keyword evidence="11" id="KW-1185">Reference proteome</keyword>
<dbReference type="RefSeq" id="WP_092908734.1">
    <property type="nucleotide sequence ID" value="NZ_FOUZ01000011.1"/>
</dbReference>
<keyword evidence="2 6" id="KW-0645">Protease</keyword>
<dbReference type="Pfam" id="PF18962">
    <property type="entry name" value="Por_Secre_tail"/>
    <property type="match status" value="1"/>
</dbReference>
<evidence type="ECO:0000256" key="2">
    <source>
        <dbReference type="ARBA" id="ARBA00022670"/>
    </source>
</evidence>
<feature type="active site" description="Charge relay system" evidence="6">
    <location>
        <position position="215"/>
    </location>
</feature>
<dbReference type="Gene3D" id="3.40.50.200">
    <property type="entry name" value="Peptidase S8/S53 domain"/>
    <property type="match status" value="1"/>
</dbReference>